<sequence length="97" mass="10940">MKGVSRGENRNISVTNMKPPHLARLVEFHDCCFSALPLTNLKADQFGGRNRHLRRFLVEYSAASPTLSFSSIFKSLLHSWTPIVFNPSLTNQAKVTH</sequence>
<keyword evidence="2" id="KW-1185">Reference proteome</keyword>
<organism evidence="1 2">
    <name type="scientific">Coregonus suidteri</name>
    <dbReference type="NCBI Taxonomy" id="861788"/>
    <lineage>
        <taxon>Eukaryota</taxon>
        <taxon>Metazoa</taxon>
        <taxon>Chordata</taxon>
        <taxon>Craniata</taxon>
        <taxon>Vertebrata</taxon>
        <taxon>Euteleostomi</taxon>
        <taxon>Actinopterygii</taxon>
        <taxon>Neopterygii</taxon>
        <taxon>Teleostei</taxon>
        <taxon>Protacanthopterygii</taxon>
        <taxon>Salmoniformes</taxon>
        <taxon>Salmonidae</taxon>
        <taxon>Coregoninae</taxon>
        <taxon>Coregonus</taxon>
    </lineage>
</organism>
<protein>
    <submittedName>
        <fullName evidence="1">Uncharacterized protein</fullName>
    </submittedName>
</protein>
<comment type="caution">
    <text evidence="1">The sequence shown here is derived from an EMBL/GenBank/DDBJ whole genome shotgun (WGS) entry which is preliminary data.</text>
</comment>
<dbReference type="Proteomes" id="UP001356427">
    <property type="component" value="Unassembled WGS sequence"/>
</dbReference>
<dbReference type="AlphaFoldDB" id="A0AAN8LI14"/>
<proteinExistence type="predicted"/>
<name>A0AAN8LI14_9TELE</name>
<accession>A0AAN8LI14</accession>
<evidence type="ECO:0000313" key="1">
    <source>
        <dbReference type="EMBL" id="KAK6307030.1"/>
    </source>
</evidence>
<reference evidence="1 2" key="1">
    <citation type="submission" date="2021-04" db="EMBL/GenBank/DDBJ databases">
        <authorList>
            <person name="De Guttry C."/>
            <person name="Zahm M."/>
            <person name="Klopp C."/>
            <person name="Cabau C."/>
            <person name="Louis A."/>
            <person name="Berthelot C."/>
            <person name="Parey E."/>
            <person name="Roest Crollius H."/>
            <person name="Montfort J."/>
            <person name="Robinson-Rechavi M."/>
            <person name="Bucao C."/>
            <person name="Bouchez O."/>
            <person name="Gislard M."/>
            <person name="Lluch J."/>
            <person name="Milhes M."/>
            <person name="Lampietro C."/>
            <person name="Lopez Roques C."/>
            <person name="Donnadieu C."/>
            <person name="Braasch I."/>
            <person name="Desvignes T."/>
            <person name="Postlethwait J."/>
            <person name="Bobe J."/>
            <person name="Wedekind C."/>
            <person name="Guiguen Y."/>
        </authorList>
    </citation>
    <scope>NUCLEOTIDE SEQUENCE [LARGE SCALE GENOMIC DNA]</scope>
    <source>
        <strain evidence="1">Cs_M1</strain>
        <tissue evidence="1">Blood</tissue>
    </source>
</reference>
<dbReference type="EMBL" id="JAGTTL010000020">
    <property type="protein sequence ID" value="KAK6307030.1"/>
    <property type="molecule type" value="Genomic_DNA"/>
</dbReference>
<evidence type="ECO:0000313" key="2">
    <source>
        <dbReference type="Proteomes" id="UP001356427"/>
    </source>
</evidence>
<gene>
    <name evidence="1" type="ORF">J4Q44_G00221780</name>
</gene>